<dbReference type="GO" id="GO:0031965">
    <property type="term" value="C:nuclear membrane"/>
    <property type="evidence" value="ECO:0007669"/>
    <property type="project" value="UniProtKB-UniRule"/>
</dbReference>
<evidence type="ECO:0000256" key="2">
    <source>
        <dbReference type="ARBA" id="ARBA00005573"/>
    </source>
</evidence>
<keyword evidence="11" id="KW-1185">Reference proteome</keyword>
<sequence>MATPKPIQLQLHPVPIQSTSKTPSRTCHSIFDPKRNALALAVVADKCVPKRPKSSTLLSVAERSLYLANSLTLHPSRRSLITRSYEVFCSLHRVAAMCEEEEEAMDDHRQSPSKLPSTSQMQYYWRIGEQYVVALRDYLNELEQDEEGNAEEVDVVIQMIEAMSLFVLVHMPSDGRGDGIFAEQLLDWVNRSNPQPPKQEGEELSSLAVPYEHVNFWPYIHACVIRGHLAQATALLVPYTKTSNATLNQLMTVTIALMRSTPRSSAFTIEHQFTNAVHRFRKQVDQILSSLDSEMEIVSATEEKRSDGQGFDEDELLHFQASFKILLEIISGDEERVSEACYDWREAIGAHLLWVHPTCRRDGLGPVMKTVTENWPIDSTSISDQLASSILRGEIDSMVHQASKLDIWLACHLADLLDKLGAIPERRLRDFYVLEYVDTLSVDQGLWRLMIDYLETAHGGKELIRQIIRRLIVEDLEHQSAGAGVGMVELKEVCEKHAIEEELARSARIMARSLVKQRKYGVAVAYAVTAGDLKMISRISDLLLDEYITQGPEEFARLVDEIPNSLLHPTAPTIRPGLFFDQKQEDLGGAPNIHSSRLVFLSRYRDMHSYYARGERRAAAETLVGLLTGEVAPKEWWAVCLIDVIPLLEDEEMLVGLAETYELLRCLEAVVGDEAYLRYLRQIVGGGNGEEQLGVVRYALSRHLARCLTSKY</sequence>
<keyword evidence="9" id="KW-0472">Membrane</keyword>
<keyword evidence="6 9" id="KW-0811">Translocation</keyword>
<dbReference type="GO" id="GO:0006606">
    <property type="term" value="P:protein import into nucleus"/>
    <property type="evidence" value="ECO:0007669"/>
    <property type="project" value="TreeGrafter"/>
</dbReference>
<keyword evidence="8 9" id="KW-0539">Nucleus</keyword>
<comment type="subcellular location">
    <subcellularLocation>
        <location evidence="1 9">Nucleus</location>
        <location evidence="1 9">Nuclear pore complex</location>
    </subcellularLocation>
</comment>
<comment type="function">
    <text evidence="9">Functions as a component of the nuclear pore complex (NPC).</text>
</comment>
<dbReference type="GO" id="GO:0006406">
    <property type="term" value="P:mRNA export from nucleus"/>
    <property type="evidence" value="ECO:0007669"/>
    <property type="project" value="TreeGrafter"/>
</dbReference>
<evidence type="ECO:0000256" key="9">
    <source>
        <dbReference type="RuleBase" id="RU365073"/>
    </source>
</evidence>
<dbReference type="AlphaFoldDB" id="A0A9P6NMX8"/>
<reference evidence="10" key="1">
    <citation type="submission" date="2013-11" db="EMBL/GenBank/DDBJ databases">
        <title>Genome sequence of the fusiform rust pathogen reveals effectors for host alternation and coevolution with pine.</title>
        <authorList>
            <consortium name="DOE Joint Genome Institute"/>
            <person name="Smith K."/>
            <person name="Pendleton A."/>
            <person name="Kubisiak T."/>
            <person name="Anderson C."/>
            <person name="Salamov A."/>
            <person name="Aerts A."/>
            <person name="Riley R."/>
            <person name="Clum A."/>
            <person name="Lindquist E."/>
            <person name="Ence D."/>
            <person name="Campbell M."/>
            <person name="Kronenberg Z."/>
            <person name="Feau N."/>
            <person name="Dhillon B."/>
            <person name="Hamelin R."/>
            <person name="Burleigh J."/>
            <person name="Smith J."/>
            <person name="Yandell M."/>
            <person name="Nelson C."/>
            <person name="Grigoriev I."/>
            <person name="Davis J."/>
        </authorList>
    </citation>
    <scope>NUCLEOTIDE SEQUENCE</scope>
    <source>
        <strain evidence="10">G11</strain>
    </source>
</reference>
<dbReference type="OrthoDB" id="17644at2759"/>
<accession>A0A9P6NMX8</accession>
<dbReference type="GO" id="GO:0031080">
    <property type="term" value="C:nuclear pore outer ring"/>
    <property type="evidence" value="ECO:0007669"/>
    <property type="project" value="TreeGrafter"/>
</dbReference>
<proteinExistence type="inferred from homology"/>
<evidence type="ECO:0000256" key="4">
    <source>
        <dbReference type="ARBA" id="ARBA00022816"/>
    </source>
</evidence>
<dbReference type="EMBL" id="MU167236">
    <property type="protein sequence ID" value="KAG0148497.1"/>
    <property type="molecule type" value="Genomic_DNA"/>
</dbReference>
<dbReference type="InterPro" id="IPR011502">
    <property type="entry name" value="Nucleoporin_Nup85"/>
</dbReference>
<organism evidence="10 11">
    <name type="scientific">Cronartium quercuum f. sp. fusiforme G11</name>
    <dbReference type="NCBI Taxonomy" id="708437"/>
    <lineage>
        <taxon>Eukaryota</taxon>
        <taxon>Fungi</taxon>
        <taxon>Dikarya</taxon>
        <taxon>Basidiomycota</taxon>
        <taxon>Pucciniomycotina</taxon>
        <taxon>Pucciniomycetes</taxon>
        <taxon>Pucciniales</taxon>
        <taxon>Coleosporiaceae</taxon>
        <taxon>Cronartium</taxon>
    </lineage>
</organism>
<protein>
    <recommendedName>
        <fullName evidence="9">Nuclear pore complex protein Nup85</fullName>
    </recommendedName>
</protein>
<evidence type="ECO:0000313" key="10">
    <source>
        <dbReference type="EMBL" id="KAG0148497.1"/>
    </source>
</evidence>
<dbReference type="PANTHER" id="PTHR13373">
    <property type="entry name" value="FROUNT PROTEIN-RELATED"/>
    <property type="match status" value="1"/>
</dbReference>
<keyword evidence="3 9" id="KW-0813">Transport</keyword>
<evidence type="ECO:0000256" key="7">
    <source>
        <dbReference type="ARBA" id="ARBA00023132"/>
    </source>
</evidence>
<evidence type="ECO:0000313" key="11">
    <source>
        <dbReference type="Proteomes" id="UP000886653"/>
    </source>
</evidence>
<name>A0A9P6NMX8_9BASI</name>
<dbReference type="GO" id="GO:0045893">
    <property type="term" value="P:positive regulation of DNA-templated transcription"/>
    <property type="evidence" value="ECO:0007669"/>
    <property type="project" value="TreeGrafter"/>
</dbReference>
<keyword evidence="4 9" id="KW-0509">mRNA transport</keyword>
<comment type="similarity">
    <text evidence="2 9">Belongs to the nucleoporin Nup85 family.</text>
</comment>
<keyword evidence="7 9" id="KW-0906">Nuclear pore complex</keyword>
<evidence type="ECO:0000256" key="3">
    <source>
        <dbReference type="ARBA" id="ARBA00022448"/>
    </source>
</evidence>
<evidence type="ECO:0000256" key="6">
    <source>
        <dbReference type="ARBA" id="ARBA00023010"/>
    </source>
</evidence>
<dbReference type="GO" id="GO:0017056">
    <property type="term" value="F:structural constituent of nuclear pore"/>
    <property type="evidence" value="ECO:0007669"/>
    <property type="project" value="TreeGrafter"/>
</dbReference>
<dbReference type="PANTHER" id="PTHR13373:SF21">
    <property type="entry name" value="NUCLEAR PORE COMPLEX PROTEIN NUP85"/>
    <property type="match status" value="1"/>
</dbReference>
<keyword evidence="5 9" id="KW-0653">Protein transport</keyword>
<evidence type="ECO:0000256" key="5">
    <source>
        <dbReference type="ARBA" id="ARBA00022927"/>
    </source>
</evidence>
<comment type="subunit">
    <text evidence="9">Component of the nuclear pore complex (NPC).</text>
</comment>
<evidence type="ECO:0000256" key="1">
    <source>
        <dbReference type="ARBA" id="ARBA00004567"/>
    </source>
</evidence>
<gene>
    <name evidence="10" type="ORF">CROQUDRAFT_654772</name>
</gene>
<comment type="caution">
    <text evidence="10">The sequence shown here is derived from an EMBL/GenBank/DDBJ whole genome shotgun (WGS) entry which is preliminary data.</text>
</comment>
<dbReference type="Proteomes" id="UP000886653">
    <property type="component" value="Unassembled WGS sequence"/>
</dbReference>
<evidence type="ECO:0000256" key="8">
    <source>
        <dbReference type="ARBA" id="ARBA00023242"/>
    </source>
</evidence>
<dbReference type="Pfam" id="PF07575">
    <property type="entry name" value="Nucleopor_Nup85"/>
    <property type="match status" value="1"/>
</dbReference>